<protein>
    <recommendedName>
        <fullName evidence="2">Segregation and condensation protein A</fullName>
    </recommendedName>
</protein>
<reference evidence="3" key="1">
    <citation type="journal article" date="2020" name="J. ISSAAS">
        <title>Lactobacilli and other gastrointestinal microbiota of Peromyscus leucopus, reservoir host for agents of Lyme disease and other zoonoses in North America.</title>
        <authorList>
            <person name="Milovic A."/>
            <person name="Bassam K."/>
            <person name="Shao H."/>
            <person name="Chatzistamou I."/>
            <person name="Tufts D.M."/>
            <person name="Diuk-Wasser M."/>
            <person name="Barbour A.G."/>
        </authorList>
    </citation>
    <scope>NUCLEOTIDE SEQUENCE</scope>
    <source>
        <strain evidence="3">LL85</strain>
    </source>
</reference>
<dbReference type="AlphaFoldDB" id="A0A6G9HHF3"/>
<evidence type="ECO:0000313" key="3">
    <source>
        <dbReference type="EMBL" id="QIQ09905.1"/>
    </source>
</evidence>
<dbReference type="Pfam" id="PF02616">
    <property type="entry name" value="SMC_ScpA"/>
    <property type="match status" value="1"/>
</dbReference>
<proteinExistence type="predicted"/>
<dbReference type="GO" id="GO:0007059">
    <property type="term" value="P:chromosome segregation"/>
    <property type="evidence" value="ECO:0007669"/>
    <property type="project" value="UniProtKB-KW"/>
</dbReference>
<accession>A0A6G9HHF3</accession>
<dbReference type="Gene3D" id="6.10.250.2410">
    <property type="match status" value="1"/>
</dbReference>
<keyword evidence="1" id="KW-0159">Chromosome partition</keyword>
<organism evidence="3">
    <name type="scientific">uncultured Mycoplasmataceae bacterium</name>
    <dbReference type="NCBI Taxonomy" id="300027"/>
    <lineage>
        <taxon>Bacteria</taxon>
        <taxon>Bacillati</taxon>
        <taxon>Mycoplasmatota</taxon>
        <taxon>Mollicutes</taxon>
        <taxon>Mycoplasmataceae</taxon>
        <taxon>environmental samples</taxon>
    </lineage>
</organism>
<dbReference type="EMBL" id="MN991199">
    <property type="protein sequence ID" value="QIQ09905.1"/>
    <property type="molecule type" value="Genomic_DNA"/>
</dbReference>
<dbReference type="InterPro" id="IPR003768">
    <property type="entry name" value="ScpA"/>
</dbReference>
<sequence>MQNKDIEFNIDIEGFSGPLDVLDTLIRENKMDILDLNISLLANQYYEFIKKNFNKFEIDKLGNYLVMATYLLELKTKKILQGLEETQEESNFEYERDKLVAQIIEYRKYKEVCERLNVKREKRQTLYAKPSDIAKLKEGSERFYIEKLPSYIDPDKLLKSIISAYEKYHFSLFSKNKIIVQELSVDDIKKDLISFLNTSKKITSFGEYLFSVDELKISEQYIVTTFLALLELVKYDVIVLEQNEQTNEIIITIKDLNNSKIALGQGGLHE</sequence>
<dbReference type="PANTHER" id="PTHR33969">
    <property type="entry name" value="SEGREGATION AND CONDENSATION PROTEIN A"/>
    <property type="match status" value="1"/>
</dbReference>
<evidence type="ECO:0000256" key="2">
    <source>
        <dbReference type="ARBA" id="ARBA00044777"/>
    </source>
</evidence>
<dbReference type="PANTHER" id="PTHR33969:SF2">
    <property type="entry name" value="SEGREGATION AND CONDENSATION PROTEIN A"/>
    <property type="match status" value="1"/>
</dbReference>
<gene>
    <name evidence="3" type="ORF">PlMoll_0680</name>
</gene>
<evidence type="ECO:0000256" key="1">
    <source>
        <dbReference type="ARBA" id="ARBA00022829"/>
    </source>
</evidence>
<name>A0A6G9HHF3_9MOLU</name>